<dbReference type="Proteomes" id="UP001205843">
    <property type="component" value="Unassembled WGS sequence"/>
</dbReference>
<dbReference type="PANTHER" id="PTHR35011:SF4">
    <property type="entry name" value="SLL1102 PROTEIN"/>
    <property type="match status" value="1"/>
</dbReference>
<dbReference type="GO" id="GO:0005886">
    <property type="term" value="C:plasma membrane"/>
    <property type="evidence" value="ECO:0007669"/>
    <property type="project" value="UniProtKB-SubCell"/>
</dbReference>
<name>A0AAE3G415_9GAMM</name>
<keyword evidence="6 9" id="KW-1133">Transmembrane helix</keyword>
<proteinExistence type="inferred from homology"/>
<feature type="transmembrane region" description="Helical" evidence="9">
    <location>
        <begin position="21"/>
        <end position="38"/>
    </location>
</feature>
<dbReference type="InterPro" id="IPR007387">
    <property type="entry name" value="TRAP_DctQ"/>
</dbReference>
<evidence type="ECO:0000256" key="3">
    <source>
        <dbReference type="ARBA" id="ARBA00022475"/>
    </source>
</evidence>
<keyword evidence="3" id="KW-1003">Cell membrane</keyword>
<accession>A0AAE3G415</accession>
<keyword evidence="12" id="KW-1185">Reference proteome</keyword>
<dbReference type="PANTHER" id="PTHR35011">
    <property type="entry name" value="2,3-DIKETO-L-GULONATE TRAP TRANSPORTER SMALL PERMEASE PROTEIN YIAM"/>
    <property type="match status" value="1"/>
</dbReference>
<evidence type="ECO:0000256" key="4">
    <source>
        <dbReference type="ARBA" id="ARBA00022519"/>
    </source>
</evidence>
<feature type="transmembrane region" description="Helical" evidence="9">
    <location>
        <begin position="58"/>
        <end position="75"/>
    </location>
</feature>
<comment type="function">
    <text evidence="9">Part of the tripartite ATP-independent periplasmic (TRAP) transport system.</text>
</comment>
<dbReference type="InterPro" id="IPR055348">
    <property type="entry name" value="DctQ"/>
</dbReference>
<dbReference type="EMBL" id="JALJXV010000006">
    <property type="protein sequence ID" value="MCP1675376.1"/>
    <property type="molecule type" value="Genomic_DNA"/>
</dbReference>
<gene>
    <name evidence="11" type="ORF">J2T57_002526</name>
</gene>
<keyword evidence="5 9" id="KW-0812">Transmembrane</keyword>
<dbReference type="AlphaFoldDB" id="A0AAE3G415"/>
<feature type="transmembrane region" description="Helical" evidence="9">
    <location>
        <begin position="96"/>
        <end position="119"/>
    </location>
</feature>
<keyword evidence="7 9" id="KW-0472">Membrane</keyword>
<evidence type="ECO:0000256" key="8">
    <source>
        <dbReference type="ARBA" id="ARBA00038436"/>
    </source>
</evidence>
<evidence type="ECO:0000256" key="2">
    <source>
        <dbReference type="ARBA" id="ARBA00022448"/>
    </source>
</evidence>
<evidence type="ECO:0000256" key="9">
    <source>
        <dbReference type="RuleBase" id="RU369079"/>
    </source>
</evidence>
<dbReference type="GO" id="GO:0022857">
    <property type="term" value="F:transmembrane transporter activity"/>
    <property type="evidence" value="ECO:0007669"/>
    <property type="project" value="UniProtKB-UniRule"/>
</dbReference>
<evidence type="ECO:0000313" key="11">
    <source>
        <dbReference type="EMBL" id="MCP1675376.1"/>
    </source>
</evidence>
<comment type="caution">
    <text evidence="11">The sequence shown here is derived from an EMBL/GenBank/DDBJ whole genome shotgun (WGS) entry which is preliminary data.</text>
</comment>
<evidence type="ECO:0000256" key="7">
    <source>
        <dbReference type="ARBA" id="ARBA00023136"/>
    </source>
</evidence>
<dbReference type="RefSeq" id="WP_253478778.1">
    <property type="nucleotide sequence ID" value="NZ_JALJXV010000006.1"/>
</dbReference>
<evidence type="ECO:0000256" key="5">
    <source>
        <dbReference type="ARBA" id="ARBA00022692"/>
    </source>
</evidence>
<sequence>MRFFLRVSSIIDTVNGAIGRLMGAAVVVLVLLGVINVVGRYLGAHLGMQLSSNALLEGQTYAYNLIFLLGAAYVLRQDGHIRVDILYSSFGPKPKAWIDLFGALLFLIPFCALVVWLSWDYTLRSWGWTHFPHGWPDVERMERSPQPGGLPRYPIKTVIPLAFFLLMLQGVSEAIKRIAWLSGVPGSPLPGRPEATRPPRPESTA</sequence>
<protein>
    <recommendedName>
        <fullName evidence="9">TRAP transporter small permease protein</fullName>
    </recommendedName>
</protein>
<comment type="subcellular location">
    <subcellularLocation>
        <location evidence="1 9">Cell inner membrane</location>
        <topology evidence="1 9">Multi-pass membrane protein</topology>
    </subcellularLocation>
</comment>
<evidence type="ECO:0000256" key="6">
    <source>
        <dbReference type="ARBA" id="ARBA00022989"/>
    </source>
</evidence>
<dbReference type="Pfam" id="PF04290">
    <property type="entry name" value="DctQ"/>
    <property type="match status" value="1"/>
</dbReference>
<evidence type="ECO:0000256" key="1">
    <source>
        <dbReference type="ARBA" id="ARBA00004429"/>
    </source>
</evidence>
<evidence type="ECO:0000313" key="12">
    <source>
        <dbReference type="Proteomes" id="UP001205843"/>
    </source>
</evidence>
<keyword evidence="4 9" id="KW-0997">Cell inner membrane</keyword>
<feature type="domain" description="Tripartite ATP-independent periplasmic transporters DctQ component" evidence="10">
    <location>
        <begin position="29"/>
        <end position="178"/>
    </location>
</feature>
<keyword evidence="2 9" id="KW-0813">Transport</keyword>
<evidence type="ECO:0000259" key="10">
    <source>
        <dbReference type="Pfam" id="PF04290"/>
    </source>
</evidence>
<feature type="transmembrane region" description="Helical" evidence="9">
    <location>
        <begin position="153"/>
        <end position="171"/>
    </location>
</feature>
<comment type="subunit">
    <text evidence="9">The complex comprises the extracytoplasmic solute receptor protein and the two transmembrane proteins.</text>
</comment>
<reference evidence="11" key="1">
    <citation type="submission" date="2022-03" db="EMBL/GenBank/DDBJ databases">
        <title>Genomic Encyclopedia of Type Strains, Phase III (KMG-III): the genomes of soil and plant-associated and newly described type strains.</title>
        <authorList>
            <person name="Whitman W."/>
        </authorList>
    </citation>
    <scope>NUCLEOTIDE SEQUENCE</scope>
    <source>
        <strain evidence="11">ANL 6-2</strain>
    </source>
</reference>
<comment type="similarity">
    <text evidence="8 9">Belongs to the TRAP transporter small permease family.</text>
</comment>
<organism evidence="11 12">
    <name type="scientific">Natronocella acetinitrilica</name>
    <dbReference type="NCBI Taxonomy" id="414046"/>
    <lineage>
        <taxon>Bacteria</taxon>
        <taxon>Pseudomonadati</taxon>
        <taxon>Pseudomonadota</taxon>
        <taxon>Gammaproteobacteria</taxon>
        <taxon>Chromatiales</taxon>
        <taxon>Ectothiorhodospiraceae</taxon>
        <taxon>Natronocella</taxon>
    </lineage>
</organism>